<keyword evidence="2" id="KW-0813">Transport</keyword>
<keyword evidence="6 8" id="KW-1133">Transmembrane helix</keyword>
<dbReference type="InterPro" id="IPR024989">
    <property type="entry name" value="MFS_assoc_dom"/>
</dbReference>
<dbReference type="Proteomes" id="UP001597541">
    <property type="component" value="Unassembled WGS sequence"/>
</dbReference>
<feature type="transmembrane region" description="Helical" evidence="8">
    <location>
        <begin position="290"/>
        <end position="315"/>
    </location>
</feature>
<evidence type="ECO:0000256" key="7">
    <source>
        <dbReference type="ARBA" id="ARBA00023136"/>
    </source>
</evidence>
<keyword evidence="7 8" id="KW-0472">Membrane</keyword>
<dbReference type="InterPro" id="IPR026032">
    <property type="entry name" value="HcaT-like"/>
</dbReference>
<dbReference type="RefSeq" id="WP_377603251.1">
    <property type="nucleotide sequence ID" value="NZ_JBHUME010000008.1"/>
</dbReference>
<organism evidence="10 11">
    <name type="scientific">Paenibacillus gansuensis</name>
    <dbReference type="NCBI Taxonomy" id="306542"/>
    <lineage>
        <taxon>Bacteria</taxon>
        <taxon>Bacillati</taxon>
        <taxon>Bacillota</taxon>
        <taxon>Bacilli</taxon>
        <taxon>Bacillales</taxon>
        <taxon>Paenibacillaceae</taxon>
        <taxon>Paenibacillus</taxon>
    </lineage>
</organism>
<dbReference type="PANTHER" id="PTHR23522:SF10">
    <property type="entry name" value="3-PHENYLPROPIONIC ACID TRANSPORTER-RELATED"/>
    <property type="match status" value="1"/>
</dbReference>
<evidence type="ECO:0000259" key="9">
    <source>
        <dbReference type="PROSITE" id="PS50850"/>
    </source>
</evidence>
<evidence type="ECO:0000313" key="10">
    <source>
        <dbReference type="EMBL" id="MFD2613250.1"/>
    </source>
</evidence>
<evidence type="ECO:0000256" key="6">
    <source>
        <dbReference type="ARBA" id="ARBA00022989"/>
    </source>
</evidence>
<feature type="transmembrane region" description="Helical" evidence="8">
    <location>
        <begin position="354"/>
        <end position="373"/>
    </location>
</feature>
<dbReference type="Gene3D" id="1.20.1250.20">
    <property type="entry name" value="MFS general substrate transporter like domains"/>
    <property type="match status" value="2"/>
</dbReference>
<feature type="transmembrane region" description="Helical" evidence="8">
    <location>
        <begin position="327"/>
        <end position="348"/>
    </location>
</feature>
<evidence type="ECO:0000256" key="1">
    <source>
        <dbReference type="ARBA" id="ARBA00004429"/>
    </source>
</evidence>
<feature type="domain" description="Major facilitator superfamily (MFS) profile" evidence="9">
    <location>
        <begin position="200"/>
        <end position="385"/>
    </location>
</feature>
<evidence type="ECO:0000256" key="2">
    <source>
        <dbReference type="ARBA" id="ARBA00022448"/>
    </source>
</evidence>
<comment type="subcellular location">
    <subcellularLocation>
        <location evidence="1">Cell inner membrane</location>
        <topology evidence="1">Multi-pass membrane protein</topology>
    </subcellularLocation>
</comment>
<keyword evidence="3" id="KW-1003">Cell membrane</keyword>
<evidence type="ECO:0000313" key="11">
    <source>
        <dbReference type="Proteomes" id="UP001597541"/>
    </source>
</evidence>
<dbReference type="PIRSF" id="PIRSF004925">
    <property type="entry name" value="HcaT"/>
    <property type="match status" value="1"/>
</dbReference>
<gene>
    <name evidence="10" type="ORF">ACFSUF_12540</name>
</gene>
<sequence>MNNQIVKLRALIFSYYAMQAVLLPFLPLYFAEQGYDSFQVGLLMMIGPFVAVFAQPMWGYISDRLQTVKKIVFLLWSFTLLSSIVLFTAQSFAVSFVCSLLLYFFMMPSSPLLDGLTISSAVRANISYGSIRMWGSIGFTAVAILSPYILDQIGGIQNIKYIYWAVWIPAFVFLFMVKDVPAAGSPVTLRSVRSIFSNRSFLIFLLMVFLLMIPHRMNDSLYGLHLSSLGASETMVGWAWAIAAFGEVPAFAILGRYMHRLNELAVLGIAAGLYAIRWVVYAYVTDPAALMFLQCTAAFTFGVFWVTAVSYAVRLVPEHLRSTGQSFLAAVFLGLAGITGGSVGGWIRGEYGGTGMYLFGAVLAAAACAMFLYTRASKYNQSVQE</sequence>
<reference evidence="11" key="1">
    <citation type="journal article" date="2019" name="Int. J. Syst. Evol. Microbiol.">
        <title>The Global Catalogue of Microorganisms (GCM) 10K type strain sequencing project: providing services to taxonomists for standard genome sequencing and annotation.</title>
        <authorList>
            <consortium name="The Broad Institute Genomics Platform"/>
            <consortium name="The Broad Institute Genome Sequencing Center for Infectious Disease"/>
            <person name="Wu L."/>
            <person name="Ma J."/>
        </authorList>
    </citation>
    <scope>NUCLEOTIDE SEQUENCE [LARGE SCALE GENOMIC DNA]</scope>
    <source>
        <strain evidence="11">KCTC 3950</strain>
    </source>
</reference>
<evidence type="ECO:0000256" key="5">
    <source>
        <dbReference type="ARBA" id="ARBA00022692"/>
    </source>
</evidence>
<dbReference type="SUPFAM" id="SSF103473">
    <property type="entry name" value="MFS general substrate transporter"/>
    <property type="match status" value="1"/>
</dbReference>
<dbReference type="InterPro" id="IPR020846">
    <property type="entry name" value="MFS_dom"/>
</dbReference>
<keyword evidence="5 8" id="KW-0812">Transmembrane</keyword>
<evidence type="ECO:0000256" key="3">
    <source>
        <dbReference type="ARBA" id="ARBA00022475"/>
    </source>
</evidence>
<accession>A0ABW5PFE1</accession>
<dbReference type="PROSITE" id="PS50850">
    <property type="entry name" value="MFS"/>
    <property type="match status" value="1"/>
</dbReference>
<comment type="caution">
    <text evidence="10">The sequence shown here is derived from an EMBL/GenBank/DDBJ whole genome shotgun (WGS) entry which is preliminary data.</text>
</comment>
<keyword evidence="4" id="KW-0997">Cell inner membrane</keyword>
<protein>
    <submittedName>
        <fullName evidence="10">MFS transporter</fullName>
    </submittedName>
</protein>
<feature type="transmembrane region" description="Helical" evidence="8">
    <location>
        <begin position="201"/>
        <end position="217"/>
    </location>
</feature>
<feature type="transmembrane region" description="Helical" evidence="8">
    <location>
        <begin position="42"/>
        <end position="61"/>
    </location>
</feature>
<feature type="transmembrane region" description="Helical" evidence="8">
    <location>
        <begin position="131"/>
        <end position="149"/>
    </location>
</feature>
<feature type="transmembrane region" description="Helical" evidence="8">
    <location>
        <begin position="100"/>
        <end position="119"/>
    </location>
</feature>
<dbReference type="PANTHER" id="PTHR23522">
    <property type="entry name" value="BLL5896 PROTEIN"/>
    <property type="match status" value="1"/>
</dbReference>
<keyword evidence="11" id="KW-1185">Reference proteome</keyword>
<evidence type="ECO:0000256" key="8">
    <source>
        <dbReference type="SAM" id="Phobius"/>
    </source>
</evidence>
<dbReference type="InterPro" id="IPR036259">
    <property type="entry name" value="MFS_trans_sf"/>
</dbReference>
<dbReference type="EMBL" id="JBHUME010000008">
    <property type="protein sequence ID" value="MFD2613250.1"/>
    <property type="molecule type" value="Genomic_DNA"/>
</dbReference>
<feature type="transmembrane region" description="Helical" evidence="8">
    <location>
        <begin position="73"/>
        <end position="94"/>
    </location>
</feature>
<evidence type="ECO:0000256" key="4">
    <source>
        <dbReference type="ARBA" id="ARBA00022519"/>
    </source>
</evidence>
<feature type="transmembrane region" description="Helical" evidence="8">
    <location>
        <begin position="12"/>
        <end position="30"/>
    </location>
</feature>
<dbReference type="Pfam" id="PF12832">
    <property type="entry name" value="MFS_1_like"/>
    <property type="match status" value="1"/>
</dbReference>
<feature type="transmembrane region" description="Helical" evidence="8">
    <location>
        <begin position="161"/>
        <end position="180"/>
    </location>
</feature>
<feature type="transmembrane region" description="Helical" evidence="8">
    <location>
        <begin position="237"/>
        <end position="257"/>
    </location>
</feature>
<feature type="transmembrane region" description="Helical" evidence="8">
    <location>
        <begin position="264"/>
        <end position="284"/>
    </location>
</feature>
<proteinExistence type="predicted"/>
<name>A0ABW5PFE1_9BACL</name>